<keyword evidence="2" id="KW-0255">Endonuclease</keyword>
<dbReference type="Proteomes" id="UP001303647">
    <property type="component" value="Unassembled WGS sequence"/>
</dbReference>
<evidence type="ECO:0000313" key="3">
    <source>
        <dbReference type="Proteomes" id="UP001303647"/>
    </source>
</evidence>
<dbReference type="SUPFAM" id="SSF46689">
    <property type="entry name" value="Homeodomain-like"/>
    <property type="match status" value="1"/>
</dbReference>
<keyword evidence="3" id="KW-1185">Reference proteome</keyword>
<reference evidence="2" key="1">
    <citation type="journal article" date="2023" name="Mol. Phylogenet. Evol.">
        <title>Genome-scale phylogeny and comparative genomics of the fungal order Sordariales.</title>
        <authorList>
            <person name="Hensen N."/>
            <person name="Bonometti L."/>
            <person name="Westerberg I."/>
            <person name="Brannstrom I.O."/>
            <person name="Guillou S."/>
            <person name="Cros-Aarteil S."/>
            <person name="Calhoun S."/>
            <person name="Haridas S."/>
            <person name="Kuo A."/>
            <person name="Mondo S."/>
            <person name="Pangilinan J."/>
            <person name="Riley R."/>
            <person name="LaButti K."/>
            <person name="Andreopoulos B."/>
            <person name="Lipzen A."/>
            <person name="Chen C."/>
            <person name="Yan M."/>
            <person name="Daum C."/>
            <person name="Ng V."/>
            <person name="Clum A."/>
            <person name="Steindorff A."/>
            <person name="Ohm R.A."/>
            <person name="Martin F."/>
            <person name="Silar P."/>
            <person name="Natvig D.O."/>
            <person name="Lalanne C."/>
            <person name="Gautier V."/>
            <person name="Ament-Velasquez S.L."/>
            <person name="Kruys A."/>
            <person name="Hutchinson M.I."/>
            <person name="Powell A.J."/>
            <person name="Barry K."/>
            <person name="Miller A.N."/>
            <person name="Grigoriev I.V."/>
            <person name="Debuchy R."/>
            <person name="Gladieux P."/>
            <person name="Hiltunen Thoren M."/>
            <person name="Johannesson H."/>
        </authorList>
    </citation>
    <scope>NUCLEOTIDE SEQUENCE</scope>
    <source>
        <strain evidence="2">CBS 359.72</strain>
    </source>
</reference>
<dbReference type="NCBIfam" id="NF033545">
    <property type="entry name" value="transpos_IS630"/>
    <property type="match status" value="1"/>
</dbReference>
<dbReference type="InterPro" id="IPR047655">
    <property type="entry name" value="Transpos_IS630-like"/>
</dbReference>
<proteinExistence type="predicted"/>
<organism evidence="2 3">
    <name type="scientific">Corynascus novoguineensis</name>
    <dbReference type="NCBI Taxonomy" id="1126955"/>
    <lineage>
        <taxon>Eukaryota</taxon>
        <taxon>Fungi</taxon>
        <taxon>Dikarya</taxon>
        <taxon>Ascomycota</taxon>
        <taxon>Pezizomycotina</taxon>
        <taxon>Sordariomycetes</taxon>
        <taxon>Sordariomycetidae</taxon>
        <taxon>Sordariales</taxon>
        <taxon>Chaetomiaceae</taxon>
        <taxon>Corynascus</taxon>
    </lineage>
</organism>
<dbReference type="InterPro" id="IPR038717">
    <property type="entry name" value="Tc1-like_DDE_dom"/>
</dbReference>
<dbReference type="Pfam" id="PF13358">
    <property type="entry name" value="DDE_3"/>
    <property type="match status" value="1"/>
</dbReference>
<feature type="domain" description="Tc1-like transposase DDE" evidence="1">
    <location>
        <begin position="249"/>
        <end position="313"/>
    </location>
</feature>
<keyword evidence="2" id="KW-0378">Hydrolase</keyword>
<dbReference type="GO" id="GO:0004519">
    <property type="term" value="F:endonuclease activity"/>
    <property type="evidence" value="ECO:0007669"/>
    <property type="project" value="UniProtKB-KW"/>
</dbReference>
<dbReference type="PANTHER" id="PTHR23022:SF135">
    <property type="entry name" value="SI:DKEY-77F5.3"/>
    <property type="match status" value="1"/>
</dbReference>
<dbReference type="EMBL" id="MU857749">
    <property type="protein sequence ID" value="KAK4244257.1"/>
    <property type="molecule type" value="Genomic_DNA"/>
</dbReference>
<dbReference type="InterPro" id="IPR036397">
    <property type="entry name" value="RNaseH_sf"/>
</dbReference>
<name>A0AAN7CN21_9PEZI</name>
<evidence type="ECO:0000313" key="2">
    <source>
        <dbReference type="EMBL" id="KAK4244257.1"/>
    </source>
</evidence>
<dbReference type="Gene3D" id="3.30.420.10">
    <property type="entry name" value="Ribonuclease H-like superfamily/Ribonuclease H"/>
    <property type="match status" value="1"/>
</dbReference>
<reference evidence="2" key="2">
    <citation type="submission" date="2023-05" db="EMBL/GenBank/DDBJ databases">
        <authorList>
            <consortium name="Lawrence Berkeley National Laboratory"/>
            <person name="Steindorff A."/>
            <person name="Hensen N."/>
            <person name="Bonometti L."/>
            <person name="Westerberg I."/>
            <person name="Brannstrom I.O."/>
            <person name="Guillou S."/>
            <person name="Cros-Aarteil S."/>
            <person name="Calhoun S."/>
            <person name="Haridas S."/>
            <person name="Kuo A."/>
            <person name="Mondo S."/>
            <person name="Pangilinan J."/>
            <person name="Riley R."/>
            <person name="Labutti K."/>
            <person name="Andreopoulos B."/>
            <person name="Lipzen A."/>
            <person name="Chen C."/>
            <person name="Yanf M."/>
            <person name="Daum C."/>
            <person name="Ng V."/>
            <person name="Clum A."/>
            <person name="Ohm R."/>
            <person name="Martin F."/>
            <person name="Silar P."/>
            <person name="Natvig D."/>
            <person name="Lalanne C."/>
            <person name="Gautier V."/>
            <person name="Ament-Velasquez S.L."/>
            <person name="Kruys A."/>
            <person name="Hutchinson M.I."/>
            <person name="Powell A.J."/>
            <person name="Barry K."/>
            <person name="Miller A.N."/>
            <person name="Grigoriev I.V."/>
            <person name="Debuchy R."/>
            <person name="Gladieux P."/>
            <person name="Thoren M.H."/>
            <person name="Johannesson H."/>
        </authorList>
    </citation>
    <scope>NUCLEOTIDE SEQUENCE</scope>
    <source>
        <strain evidence="2">CBS 359.72</strain>
    </source>
</reference>
<gene>
    <name evidence="2" type="ORF">C7999DRAFT_44075</name>
</gene>
<dbReference type="PANTHER" id="PTHR23022">
    <property type="entry name" value="TRANSPOSABLE ELEMENT-RELATED"/>
    <property type="match status" value="1"/>
</dbReference>
<keyword evidence="2" id="KW-0540">Nuclease</keyword>
<sequence>MREFGIDLSPNVRSIRSNRRELTPEERAAIIAARKAGVTRKALAANFRCSPLTITRTCNHFQKHHTVKSLPRKGRPQKLTHRQVQYIKYLIKRNPHINWPALQSQSNTGASINTIRKALGRDFRRKWCSIKRIHITPDTAVKRLAYRKENKSKAAMLMEGAYSDESSVQTAPNTPNGWVLRMPKHKYDKDLINIHAHVKAEITVMVWGCIWKGGRSPLVIMERDPESKRNGYSANSYIWALGEGLRLCYRLGTLLLQDNAKIHVARKTTEWLERHGVWVLEHPPHSPDLNPIEHVWKKMKEILRRDFPDLYRLKNNEENLAVALIDTLIYSMPKRLRAVVRARGWYTKY</sequence>
<dbReference type="InterPro" id="IPR009057">
    <property type="entry name" value="Homeodomain-like_sf"/>
</dbReference>
<accession>A0AAN7CN21</accession>
<protein>
    <submittedName>
        <fullName evidence="2">DDE superfamily endonuclease-domain-containing protein</fullName>
    </submittedName>
</protein>
<dbReference type="GO" id="GO:0003676">
    <property type="term" value="F:nucleic acid binding"/>
    <property type="evidence" value="ECO:0007669"/>
    <property type="project" value="InterPro"/>
</dbReference>
<dbReference type="AlphaFoldDB" id="A0AAN7CN21"/>
<evidence type="ECO:0000259" key="1">
    <source>
        <dbReference type="Pfam" id="PF13358"/>
    </source>
</evidence>
<dbReference type="InterPro" id="IPR052338">
    <property type="entry name" value="Transposase_5"/>
</dbReference>
<comment type="caution">
    <text evidence="2">The sequence shown here is derived from an EMBL/GenBank/DDBJ whole genome shotgun (WGS) entry which is preliminary data.</text>
</comment>